<dbReference type="InterPro" id="IPR019815">
    <property type="entry name" value="Translation_initiation_fac_3_C"/>
</dbReference>
<dbReference type="InterPro" id="IPR001288">
    <property type="entry name" value="Translation_initiation_fac_3"/>
</dbReference>
<feature type="domain" description="Translation initiation factor 3 N-terminal" evidence="7">
    <location>
        <begin position="24"/>
        <end position="93"/>
    </location>
</feature>
<dbReference type="GO" id="GO:0032790">
    <property type="term" value="P:ribosome disassembly"/>
    <property type="evidence" value="ECO:0007669"/>
    <property type="project" value="TreeGrafter"/>
</dbReference>
<evidence type="ECO:0000313" key="8">
    <source>
        <dbReference type="EMBL" id="KPU42126.1"/>
    </source>
</evidence>
<dbReference type="Pfam" id="PF05198">
    <property type="entry name" value="IF3_N"/>
    <property type="match status" value="1"/>
</dbReference>
<dbReference type="SUPFAM" id="SSF55200">
    <property type="entry name" value="Translation initiation factor IF3, C-terminal domain"/>
    <property type="match status" value="1"/>
</dbReference>
<comment type="function">
    <text evidence="4">IF-3 binds to the 30S ribosomal subunit and shifts the equilibrium between 70S ribosomes and their 50S and 30S subunits in favor of the free subunits, thus enhancing the availability of 30S subunits on which protein synthesis initiation begins.</text>
</comment>
<sequence>MLYPLLFLLTYFMEVKIISKEQLINEEIRDKEIRLIDSNGEQLGIVPTKKALELAESKQLDLVMIAEQAKPPVCKIMDYRKYLYEISKKEKEARKNQKVINIKEIRFSPNIEEHDISVKAKNAEKFLKDGDKVKVTVRFRGRETDYSHIGQNLLKGFYERLSSVGDIEKEAKMEGRNLIMILKPKKS</sequence>
<dbReference type="GO" id="GO:0003743">
    <property type="term" value="F:translation initiation factor activity"/>
    <property type="evidence" value="ECO:0007669"/>
    <property type="project" value="UniProtKB-UniRule"/>
</dbReference>
<keyword evidence="4" id="KW-0963">Cytoplasm</keyword>
<keyword evidence="2 4" id="KW-0396">Initiation factor</keyword>
<comment type="subcellular location">
    <subcellularLocation>
        <location evidence="4">Cytoplasm</location>
    </subcellularLocation>
</comment>
<dbReference type="GO" id="GO:0043022">
    <property type="term" value="F:ribosome binding"/>
    <property type="evidence" value="ECO:0007669"/>
    <property type="project" value="UniProtKB-ARBA"/>
</dbReference>
<dbReference type="EMBL" id="LKET01000068">
    <property type="protein sequence ID" value="KPU42126.1"/>
    <property type="molecule type" value="Genomic_DNA"/>
</dbReference>
<dbReference type="Gene3D" id="3.10.20.80">
    <property type="entry name" value="Translation initiation factor 3 (IF-3), N-terminal domain"/>
    <property type="match status" value="1"/>
</dbReference>
<reference evidence="8 9" key="1">
    <citation type="submission" date="2015-09" db="EMBL/GenBank/DDBJ databases">
        <title>Genome sequence of Oxobacter pfennigii DSM 3222.</title>
        <authorList>
            <person name="Poehlein A."/>
            <person name="Bengelsdorf F.R."/>
            <person name="Schiel-Bengelsdorf B."/>
            <person name="Duerre P."/>
            <person name="Daniel R."/>
        </authorList>
    </citation>
    <scope>NUCLEOTIDE SEQUENCE [LARGE SCALE GENOMIC DNA]</scope>
    <source>
        <strain evidence="8 9">DSM 3222</strain>
    </source>
</reference>
<protein>
    <recommendedName>
        <fullName evidence="4 5">Translation initiation factor IF-3</fullName>
    </recommendedName>
</protein>
<dbReference type="Pfam" id="PF00707">
    <property type="entry name" value="IF3_C"/>
    <property type="match status" value="1"/>
</dbReference>
<dbReference type="Gene3D" id="3.30.110.10">
    <property type="entry name" value="Translation initiation factor 3 (IF-3), C-terminal domain"/>
    <property type="match status" value="1"/>
</dbReference>
<proteinExistence type="inferred from homology"/>
<dbReference type="InterPro" id="IPR036788">
    <property type="entry name" value="T_IF-3_C_sf"/>
</dbReference>
<dbReference type="STRING" id="36849.OXPF_39050"/>
<dbReference type="PATRIC" id="fig|36849.3.peg.4133"/>
<dbReference type="Proteomes" id="UP000050326">
    <property type="component" value="Unassembled WGS sequence"/>
</dbReference>
<accession>A0A0P9AAT3</accession>
<evidence type="ECO:0000256" key="2">
    <source>
        <dbReference type="ARBA" id="ARBA00022540"/>
    </source>
</evidence>
<evidence type="ECO:0000313" key="9">
    <source>
        <dbReference type="Proteomes" id="UP000050326"/>
    </source>
</evidence>
<evidence type="ECO:0000256" key="3">
    <source>
        <dbReference type="ARBA" id="ARBA00022917"/>
    </source>
</evidence>
<evidence type="ECO:0000256" key="5">
    <source>
        <dbReference type="NCBIfam" id="TIGR00168"/>
    </source>
</evidence>
<comment type="similarity">
    <text evidence="1 4">Belongs to the IF-3 family.</text>
</comment>
<keyword evidence="3 4" id="KW-0648">Protein biosynthesis</keyword>
<dbReference type="FunFam" id="3.10.20.80:FF:000001">
    <property type="entry name" value="Translation initiation factor IF-3"/>
    <property type="match status" value="1"/>
</dbReference>
<dbReference type="HAMAP" id="MF_00080">
    <property type="entry name" value="IF_3"/>
    <property type="match status" value="1"/>
</dbReference>
<organism evidence="8 9">
    <name type="scientific">Oxobacter pfennigii</name>
    <dbReference type="NCBI Taxonomy" id="36849"/>
    <lineage>
        <taxon>Bacteria</taxon>
        <taxon>Bacillati</taxon>
        <taxon>Bacillota</taxon>
        <taxon>Clostridia</taxon>
        <taxon>Eubacteriales</taxon>
        <taxon>Clostridiaceae</taxon>
        <taxon>Oxobacter</taxon>
    </lineage>
</organism>
<evidence type="ECO:0000256" key="4">
    <source>
        <dbReference type="HAMAP-Rule" id="MF_00080"/>
    </source>
</evidence>
<evidence type="ECO:0000259" key="6">
    <source>
        <dbReference type="Pfam" id="PF00707"/>
    </source>
</evidence>
<evidence type="ECO:0000256" key="1">
    <source>
        <dbReference type="ARBA" id="ARBA00005439"/>
    </source>
</evidence>
<dbReference type="PANTHER" id="PTHR10938:SF0">
    <property type="entry name" value="TRANSLATION INITIATION FACTOR IF-3, MITOCHONDRIAL"/>
    <property type="match status" value="1"/>
</dbReference>
<keyword evidence="9" id="KW-1185">Reference proteome</keyword>
<dbReference type="NCBIfam" id="TIGR00168">
    <property type="entry name" value="infC"/>
    <property type="match status" value="1"/>
</dbReference>
<feature type="domain" description="Translation initiation factor 3 C-terminal" evidence="6">
    <location>
        <begin position="100"/>
        <end position="185"/>
    </location>
</feature>
<dbReference type="InterPro" id="IPR036787">
    <property type="entry name" value="T_IF-3_N_sf"/>
</dbReference>
<dbReference type="FunFam" id="3.30.110.10:FF:000001">
    <property type="entry name" value="Translation initiation factor IF-3"/>
    <property type="match status" value="1"/>
</dbReference>
<gene>
    <name evidence="8" type="primary">infC_2</name>
    <name evidence="4" type="synonym">infC</name>
    <name evidence="8" type="ORF">OXPF_39050</name>
</gene>
<comment type="subunit">
    <text evidence="4">Monomer.</text>
</comment>
<name>A0A0P9AAT3_9CLOT</name>
<dbReference type="PANTHER" id="PTHR10938">
    <property type="entry name" value="TRANSLATION INITIATION FACTOR IF-3"/>
    <property type="match status" value="1"/>
</dbReference>
<comment type="caution">
    <text evidence="8">The sequence shown here is derived from an EMBL/GenBank/DDBJ whole genome shotgun (WGS) entry which is preliminary data.</text>
</comment>
<dbReference type="GO" id="GO:0005829">
    <property type="term" value="C:cytosol"/>
    <property type="evidence" value="ECO:0007669"/>
    <property type="project" value="TreeGrafter"/>
</dbReference>
<dbReference type="InterPro" id="IPR019814">
    <property type="entry name" value="Translation_initiation_fac_3_N"/>
</dbReference>
<dbReference type="AlphaFoldDB" id="A0A0P9AAT3"/>
<dbReference type="GO" id="GO:0016020">
    <property type="term" value="C:membrane"/>
    <property type="evidence" value="ECO:0007669"/>
    <property type="project" value="TreeGrafter"/>
</dbReference>
<evidence type="ECO:0000259" key="7">
    <source>
        <dbReference type="Pfam" id="PF05198"/>
    </source>
</evidence>
<dbReference type="SUPFAM" id="SSF54364">
    <property type="entry name" value="Translation initiation factor IF3, N-terminal domain"/>
    <property type="match status" value="1"/>
</dbReference>